<organism evidence="2 3">
    <name type="scientific">Armillaria ostoyae</name>
    <name type="common">Armillaria root rot fungus</name>
    <dbReference type="NCBI Taxonomy" id="47428"/>
    <lineage>
        <taxon>Eukaryota</taxon>
        <taxon>Fungi</taxon>
        <taxon>Dikarya</taxon>
        <taxon>Basidiomycota</taxon>
        <taxon>Agaricomycotina</taxon>
        <taxon>Agaricomycetes</taxon>
        <taxon>Agaricomycetidae</taxon>
        <taxon>Agaricales</taxon>
        <taxon>Marasmiineae</taxon>
        <taxon>Physalacriaceae</taxon>
        <taxon>Armillaria</taxon>
    </lineage>
</organism>
<evidence type="ECO:0000313" key="3">
    <source>
        <dbReference type="Proteomes" id="UP000219338"/>
    </source>
</evidence>
<accession>A0A284RR92</accession>
<reference evidence="3" key="1">
    <citation type="journal article" date="2017" name="Nat. Ecol. Evol.">
        <title>Genome expansion and lineage-specific genetic innovations in the forest pathogenic fungi Armillaria.</title>
        <authorList>
            <person name="Sipos G."/>
            <person name="Prasanna A.N."/>
            <person name="Walter M.C."/>
            <person name="O'Connor E."/>
            <person name="Balint B."/>
            <person name="Krizsan K."/>
            <person name="Kiss B."/>
            <person name="Hess J."/>
            <person name="Varga T."/>
            <person name="Slot J."/>
            <person name="Riley R."/>
            <person name="Boka B."/>
            <person name="Rigling D."/>
            <person name="Barry K."/>
            <person name="Lee J."/>
            <person name="Mihaltcheva S."/>
            <person name="LaButti K."/>
            <person name="Lipzen A."/>
            <person name="Waldron R."/>
            <person name="Moloney N.M."/>
            <person name="Sperisen C."/>
            <person name="Kredics L."/>
            <person name="Vagvoelgyi C."/>
            <person name="Patrignani A."/>
            <person name="Fitzpatrick D."/>
            <person name="Nagy I."/>
            <person name="Doyle S."/>
            <person name="Anderson J.B."/>
            <person name="Grigoriev I.V."/>
            <person name="Gueldener U."/>
            <person name="Muensterkoetter M."/>
            <person name="Nagy L.G."/>
        </authorList>
    </citation>
    <scope>NUCLEOTIDE SEQUENCE [LARGE SCALE GENOMIC DNA]</scope>
    <source>
        <strain evidence="3">C18/9</strain>
    </source>
</reference>
<sequence>MIPAANPHTRRLRPHISADHPAKMMPKNLPAPKVDTAGKETLLPAKGVDDTCCGPYLGDDTAALTIDTRTRLYNQWNMLPGTGLITKRPGVTCIDGQYQASPQSPSANEVANAVLSVLGLPAEANSPITYVKWAHLREWINEVLDDSWCVDYGRVGVGEATAHALWDLKHKGNSDSLKITVYVESPTDADGVLDMAASRQAARQCLANFITSTDAPIQLIWTRGELNEFGEYSVRYADGGRCIIVAAGQTVVEILNNGNSLTAETFAGCARKLLEHTIRRGDPPLTAPIIKRGPFLSMTAGNHDEHPSKLLVHSVDGRFSLYFELDKPIAAANATTEGCAYLFDKYIQEVTADSVTVELKMLTRSVMGSHVVKAHFADSDTMISRSQTVEIEVVE</sequence>
<name>A0A284RR92_ARMOS</name>
<dbReference type="EMBL" id="FUEG01000013">
    <property type="protein sequence ID" value="SJL11264.1"/>
    <property type="molecule type" value="Genomic_DNA"/>
</dbReference>
<evidence type="ECO:0000313" key="2">
    <source>
        <dbReference type="EMBL" id="SJL11264.1"/>
    </source>
</evidence>
<gene>
    <name evidence="2" type="ORF">ARMOST_14667</name>
</gene>
<dbReference type="OrthoDB" id="5121585at2759"/>
<dbReference type="Proteomes" id="UP000219338">
    <property type="component" value="Unassembled WGS sequence"/>
</dbReference>
<protein>
    <submittedName>
        <fullName evidence="2">Uncharacterized protein</fullName>
    </submittedName>
</protein>
<proteinExistence type="predicted"/>
<feature type="region of interest" description="Disordered" evidence="1">
    <location>
        <begin position="1"/>
        <end position="27"/>
    </location>
</feature>
<evidence type="ECO:0000256" key="1">
    <source>
        <dbReference type="SAM" id="MobiDB-lite"/>
    </source>
</evidence>
<dbReference type="AlphaFoldDB" id="A0A284RR92"/>
<keyword evidence="3" id="KW-1185">Reference proteome</keyword>